<reference evidence="1" key="1">
    <citation type="submission" date="2014-09" db="EMBL/GenBank/DDBJ databases">
        <authorList>
            <person name="Magalhaes I.L.F."/>
            <person name="Oliveira U."/>
            <person name="Santos F.R."/>
            <person name="Vidigal T.H.D.A."/>
            <person name="Brescovit A.D."/>
            <person name="Santos A.J."/>
        </authorList>
    </citation>
    <scope>NUCLEOTIDE SEQUENCE</scope>
    <source>
        <tissue evidence="1">Shoot tissue taken approximately 20 cm above the soil surface</tissue>
    </source>
</reference>
<reference evidence="1" key="2">
    <citation type="journal article" date="2015" name="Data Brief">
        <title>Shoot transcriptome of the giant reed, Arundo donax.</title>
        <authorList>
            <person name="Barrero R.A."/>
            <person name="Guerrero F.D."/>
            <person name="Moolhuijzen P."/>
            <person name="Goolsby J.A."/>
            <person name="Tidwell J."/>
            <person name="Bellgard S.E."/>
            <person name="Bellgard M.I."/>
        </authorList>
    </citation>
    <scope>NUCLEOTIDE SEQUENCE</scope>
    <source>
        <tissue evidence="1">Shoot tissue taken approximately 20 cm above the soil surface</tissue>
    </source>
</reference>
<accession>A0A0A9H232</accession>
<evidence type="ECO:0000313" key="1">
    <source>
        <dbReference type="EMBL" id="JAE30822.1"/>
    </source>
</evidence>
<dbReference type="EMBL" id="GBRH01167074">
    <property type="protein sequence ID" value="JAE30822.1"/>
    <property type="molecule type" value="Transcribed_RNA"/>
</dbReference>
<dbReference type="AlphaFoldDB" id="A0A0A9H232"/>
<protein>
    <submittedName>
        <fullName evidence="1">Uncharacterized protein</fullName>
    </submittedName>
</protein>
<sequence length="36" mass="4168">MVFQANTDKPHQILVLKLSNQNKLIFQLLDSLSRTL</sequence>
<proteinExistence type="predicted"/>
<organism evidence="1">
    <name type="scientific">Arundo donax</name>
    <name type="common">Giant reed</name>
    <name type="synonym">Donax arundinaceus</name>
    <dbReference type="NCBI Taxonomy" id="35708"/>
    <lineage>
        <taxon>Eukaryota</taxon>
        <taxon>Viridiplantae</taxon>
        <taxon>Streptophyta</taxon>
        <taxon>Embryophyta</taxon>
        <taxon>Tracheophyta</taxon>
        <taxon>Spermatophyta</taxon>
        <taxon>Magnoliopsida</taxon>
        <taxon>Liliopsida</taxon>
        <taxon>Poales</taxon>
        <taxon>Poaceae</taxon>
        <taxon>PACMAD clade</taxon>
        <taxon>Arundinoideae</taxon>
        <taxon>Arundineae</taxon>
        <taxon>Arundo</taxon>
    </lineage>
</organism>
<name>A0A0A9H232_ARUDO</name>